<dbReference type="GO" id="GO:0016226">
    <property type="term" value="P:iron-sulfur cluster assembly"/>
    <property type="evidence" value="ECO:0007669"/>
    <property type="project" value="InterPro"/>
</dbReference>
<reference evidence="3" key="1">
    <citation type="journal article" date="2020" name="mSystems">
        <title>Genome- and Community-Level Interaction Insights into Carbon Utilization and Element Cycling Functions of Hydrothermarchaeota in Hydrothermal Sediment.</title>
        <authorList>
            <person name="Zhou Z."/>
            <person name="Liu Y."/>
            <person name="Xu W."/>
            <person name="Pan J."/>
            <person name="Luo Z.H."/>
            <person name="Li M."/>
        </authorList>
    </citation>
    <scope>NUCLEOTIDE SEQUENCE [LARGE SCALE GENOMIC DNA]</scope>
    <source>
        <strain evidence="3">SpSt-1259</strain>
    </source>
</reference>
<evidence type="ECO:0000313" key="3">
    <source>
        <dbReference type="EMBL" id="HEU97249.1"/>
    </source>
</evidence>
<evidence type="ECO:0000259" key="2">
    <source>
        <dbReference type="Pfam" id="PF01458"/>
    </source>
</evidence>
<dbReference type="SUPFAM" id="SSF101960">
    <property type="entry name" value="Stabilizer of iron transporter SufD"/>
    <property type="match status" value="1"/>
</dbReference>
<sequence length="370" mass="41283">MKRNEYAKIEEMPYQKYHDSPTIKFYTSWPLYDEAFVPPNGRAELLIEERVMPGSRKVELFPEGSFRGEGELIELEPSLFSMDEGKILARHILSLEGTIRIDVPRGEKRKIEVVSIPPKLGSSHHHLRIELEDGSETDLVFLSTAKGSSGAPFVTAEIYVKGSTLRMWNISAFEGGGLPMIWSRILSENGGRVEVRNIVIGGRSNLVSNEVFMEGERGKSSISSFFFASNNEKIDHVTNIFNRSSGGVAEISGRGFNFGGTLVHRGKLKVYQEARGSENSLSSIIYRSGRGVKSYSIPSLEVESSDLISASHETSVSSIPEDVLFYMRTRGLSRRESLELMLRSFLLWATEGIDDGIVERRLNALLKPAL</sequence>
<organism evidence="3">
    <name type="scientific">Fervidicoccus fontis</name>
    <dbReference type="NCBI Taxonomy" id="683846"/>
    <lineage>
        <taxon>Archaea</taxon>
        <taxon>Thermoproteota</taxon>
        <taxon>Thermoprotei</taxon>
        <taxon>Fervidicoccales</taxon>
        <taxon>Fervidicoccaceae</taxon>
        <taxon>Fervidicoccus</taxon>
    </lineage>
</organism>
<dbReference type="PANTHER" id="PTHR30508:SF1">
    <property type="entry name" value="UPF0051 PROTEIN ABCI8, CHLOROPLASTIC-RELATED"/>
    <property type="match status" value="1"/>
</dbReference>
<dbReference type="InterPro" id="IPR055346">
    <property type="entry name" value="Fe-S_cluster_assembly_SufBD"/>
</dbReference>
<dbReference type="InterPro" id="IPR000825">
    <property type="entry name" value="SUF_FeS_clus_asmbl_SufBD_core"/>
</dbReference>
<evidence type="ECO:0000256" key="1">
    <source>
        <dbReference type="ARBA" id="ARBA00043967"/>
    </source>
</evidence>
<dbReference type="Proteomes" id="UP000885664">
    <property type="component" value="Unassembled WGS sequence"/>
</dbReference>
<dbReference type="InterPro" id="IPR037284">
    <property type="entry name" value="SUF_FeS_clus_asmbl_SufBD_sf"/>
</dbReference>
<comment type="caution">
    <text evidence="3">The sequence shown here is derived from an EMBL/GenBank/DDBJ whole genome shotgun (WGS) entry which is preliminary data.</text>
</comment>
<protein>
    <recommendedName>
        <fullName evidence="2">SUF system FeS cluster assembly SufBD core domain-containing protein</fullName>
    </recommendedName>
</protein>
<dbReference type="PANTHER" id="PTHR30508">
    <property type="entry name" value="FES CLUSTER ASSEMBLY PROTEIN SUF"/>
    <property type="match status" value="1"/>
</dbReference>
<accession>A0A7C2UKF3</accession>
<name>A0A7C2UKF3_9CREN</name>
<feature type="domain" description="SUF system FeS cluster assembly SufBD core" evidence="2">
    <location>
        <begin position="122"/>
        <end position="345"/>
    </location>
</feature>
<dbReference type="Pfam" id="PF01458">
    <property type="entry name" value="SUFBD_core"/>
    <property type="match status" value="1"/>
</dbReference>
<proteinExistence type="inferred from homology"/>
<comment type="similarity">
    <text evidence="1">Belongs to the iron-sulfur cluster assembly SufBD family.</text>
</comment>
<dbReference type="AlphaFoldDB" id="A0A7C2UKF3"/>
<gene>
    <name evidence="3" type="ORF">ENO36_00125</name>
</gene>
<dbReference type="EMBL" id="DSFE01000004">
    <property type="protein sequence ID" value="HEU97249.1"/>
    <property type="molecule type" value="Genomic_DNA"/>
</dbReference>